<name>A0AAN8ZZN1_HALRR</name>
<reference evidence="1 2" key="1">
    <citation type="submission" date="2023-11" db="EMBL/GenBank/DDBJ databases">
        <title>Halocaridina rubra genome assembly.</title>
        <authorList>
            <person name="Smith C."/>
        </authorList>
    </citation>
    <scope>NUCLEOTIDE SEQUENCE [LARGE SCALE GENOMIC DNA]</scope>
    <source>
        <strain evidence="1">EP-1</strain>
        <tissue evidence="1">Whole</tissue>
    </source>
</reference>
<comment type="caution">
    <text evidence="1">The sequence shown here is derived from an EMBL/GenBank/DDBJ whole genome shotgun (WGS) entry which is preliminary data.</text>
</comment>
<keyword evidence="2" id="KW-1185">Reference proteome</keyword>
<gene>
    <name evidence="1" type="ORF">SK128_025485</name>
</gene>
<proteinExistence type="predicted"/>
<evidence type="ECO:0000313" key="1">
    <source>
        <dbReference type="EMBL" id="KAK7057023.1"/>
    </source>
</evidence>
<dbReference type="EMBL" id="JAXCGZ010021173">
    <property type="protein sequence ID" value="KAK7057023.1"/>
    <property type="molecule type" value="Genomic_DNA"/>
</dbReference>
<dbReference type="AlphaFoldDB" id="A0AAN8ZZN1"/>
<sequence>MWNIIRGKELDVVPSITTSRKWSERKLVIREQREGEKPQAGSSANEAMWRVLSKRLTAKCWQQCHSGAVSHLLWHPSRLRALIPHANIIPSVTLSQFMIP</sequence>
<evidence type="ECO:0000313" key="2">
    <source>
        <dbReference type="Proteomes" id="UP001381693"/>
    </source>
</evidence>
<dbReference type="Proteomes" id="UP001381693">
    <property type="component" value="Unassembled WGS sequence"/>
</dbReference>
<protein>
    <submittedName>
        <fullName evidence="1">Uncharacterized protein</fullName>
    </submittedName>
</protein>
<organism evidence="1 2">
    <name type="scientific">Halocaridina rubra</name>
    <name type="common">Hawaiian red shrimp</name>
    <dbReference type="NCBI Taxonomy" id="373956"/>
    <lineage>
        <taxon>Eukaryota</taxon>
        <taxon>Metazoa</taxon>
        <taxon>Ecdysozoa</taxon>
        <taxon>Arthropoda</taxon>
        <taxon>Crustacea</taxon>
        <taxon>Multicrustacea</taxon>
        <taxon>Malacostraca</taxon>
        <taxon>Eumalacostraca</taxon>
        <taxon>Eucarida</taxon>
        <taxon>Decapoda</taxon>
        <taxon>Pleocyemata</taxon>
        <taxon>Caridea</taxon>
        <taxon>Atyoidea</taxon>
        <taxon>Atyidae</taxon>
        <taxon>Halocaridina</taxon>
    </lineage>
</organism>
<accession>A0AAN8ZZN1</accession>